<dbReference type="EMBL" id="VDEP01000375">
    <property type="protein sequence ID" value="KAA1093244.1"/>
    <property type="molecule type" value="Genomic_DNA"/>
</dbReference>
<evidence type="ECO:0000313" key="2">
    <source>
        <dbReference type="Proteomes" id="UP000325313"/>
    </source>
</evidence>
<comment type="caution">
    <text evidence="1">The sequence shown here is derived from an EMBL/GenBank/DDBJ whole genome shotgun (WGS) entry which is preliminary data.</text>
</comment>
<sequence>MDVGGKIVFTRKRRDLEIPDGQKLNIQVRELGTTEVFAQTAPAFTEWPICDGVRRRRIHHLYGSGVAK</sequence>
<proteinExistence type="predicted"/>
<protein>
    <submittedName>
        <fullName evidence="1">Uncharacterized protein</fullName>
    </submittedName>
</protein>
<gene>
    <name evidence="1" type="ORF">PGTUg99_000134</name>
</gene>
<dbReference type="Proteomes" id="UP000325313">
    <property type="component" value="Unassembled WGS sequence"/>
</dbReference>
<accession>A0A5B0NXL2</accession>
<name>A0A5B0NXL2_PUCGR</name>
<dbReference type="AlphaFoldDB" id="A0A5B0NXL2"/>
<reference evidence="1 2" key="1">
    <citation type="submission" date="2019-05" db="EMBL/GenBank/DDBJ databases">
        <title>Emergence of the Ug99 lineage of the wheat stem rust pathogen through somatic hybridization.</title>
        <authorList>
            <person name="Li F."/>
            <person name="Upadhyaya N.M."/>
            <person name="Sperschneider J."/>
            <person name="Matny O."/>
            <person name="Nguyen-Phuc H."/>
            <person name="Mago R."/>
            <person name="Raley C."/>
            <person name="Miller M.E."/>
            <person name="Silverstein K.A.T."/>
            <person name="Henningsen E."/>
            <person name="Hirsch C.D."/>
            <person name="Visser B."/>
            <person name="Pretorius Z.A."/>
            <person name="Steffenson B.J."/>
            <person name="Schwessinger B."/>
            <person name="Dodds P.N."/>
            <person name="Figueroa M."/>
        </authorList>
    </citation>
    <scope>NUCLEOTIDE SEQUENCE [LARGE SCALE GENOMIC DNA]</scope>
    <source>
        <strain evidence="1 2">Ug99</strain>
    </source>
</reference>
<organism evidence="1 2">
    <name type="scientific">Puccinia graminis f. sp. tritici</name>
    <dbReference type="NCBI Taxonomy" id="56615"/>
    <lineage>
        <taxon>Eukaryota</taxon>
        <taxon>Fungi</taxon>
        <taxon>Dikarya</taxon>
        <taxon>Basidiomycota</taxon>
        <taxon>Pucciniomycotina</taxon>
        <taxon>Pucciniomycetes</taxon>
        <taxon>Pucciniales</taxon>
        <taxon>Pucciniaceae</taxon>
        <taxon>Puccinia</taxon>
    </lineage>
</organism>
<evidence type="ECO:0000313" key="1">
    <source>
        <dbReference type="EMBL" id="KAA1093244.1"/>
    </source>
</evidence>